<keyword evidence="3" id="KW-1185">Reference proteome</keyword>
<keyword evidence="1" id="KW-0472">Membrane</keyword>
<dbReference type="EMBL" id="JAYMYS010000002">
    <property type="protein sequence ID" value="KAK7407284.1"/>
    <property type="molecule type" value="Genomic_DNA"/>
</dbReference>
<reference evidence="2 3" key="1">
    <citation type="submission" date="2024-01" db="EMBL/GenBank/DDBJ databases">
        <title>The genomes of 5 underutilized Papilionoideae crops provide insights into root nodulation and disease resistanc.</title>
        <authorList>
            <person name="Jiang F."/>
        </authorList>
    </citation>
    <scope>NUCLEOTIDE SEQUENCE [LARGE SCALE GENOMIC DNA]</scope>
    <source>
        <strain evidence="2">DUOXIRENSHENG_FW03</strain>
        <tissue evidence="2">Leaves</tissue>
    </source>
</reference>
<sequence>MADILIPSIGNAIQIHSFPRCQLKPSCQTSTSRAHYAPRKKKSKEILDFLPLQFLVLLLSLLVFFFSLSSLEAQQQLEGSMVHFLDLTLTVTAIPSFQCSFVLSPSPSLTRAGR</sequence>
<evidence type="ECO:0000256" key="1">
    <source>
        <dbReference type="SAM" id="Phobius"/>
    </source>
</evidence>
<dbReference type="Proteomes" id="UP001386955">
    <property type="component" value="Unassembled WGS sequence"/>
</dbReference>
<keyword evidence="1" id="KW-1133">Transmembrane helix</keyword>
<proteinExistence type="predicted"/>
<evidence type="ECO:0000313" key="3">
    <source>
        <dbReference type="Proteomes" id="UP001386955"/>
    </source>
</evidence>
<feature type="transmembrane region" description="Helical" evidence="1">
    <location>
        <begin position="49"/>
        <end position="69"/>
    </location>
</feature>
<keyword evidence="1" id="KW-0812">Transmembrane</keyword>
<evidence type="ECO:0000313" key="2">
    <source>
        <dbReference type="EMBL" id="KAK7407284.1"/>
    </source>
</evidence>
<gene>
    <name evidence="2" type="ORF">VNO78_09072</name>
</gene>
<dbReference type="AlphaFoldDB" id="A0AAN9SVP4"/>
<organism evidence="2 3">
    <name type="scientific">Psophocarpus tetragonolobus</name>
    <name type="common">Winged bean</name>
    <name type="synonym">Dolichos tetragonolobus</name>
    <dbReference type="NCBI Taxonomy" id="3891"/>
    <lineage>
        <taxon>Eukaryota</taxon>
        <taxon>Viridiplantae</taxon>
        <taxon>Streptophyta</taxon>
        <taxon>Embryophyta</taxon>
        <taxon>Tracheophyta</taxon>
        <taxon>Spermatophyta</taxon>
        <taxon>Magnoliopsida</taxon>
        <taxon>eudicotyledons</taxon>
        <taxon>Gunneridae</taxon>
        <taxon>Pentapetalae</taxon>
        <taxon>rosids</taxon>
        <taxon>fabids</taxon>
        <taxon>Fabales</taxon>
        <taxon>Fabaceae</taxon>
        <taxon>Papilionoideae</taxon>
        <taxon>50 kb inversion clade</taxon>
        <taxon>NPAAA clade</taxon>
        <taxon>indigoferoid/millettioid clade</taxon>
        <taxon>Phaseoleae</taxon>
        <taxon>Psophocarpus</taxon>
    </lineage>
</organism>
<comment type="caution">
    <text evidence="2">The sequence shown here is derived from an EMBL/GenBank/DDBJ whole genome shotgun (WGS) entry which is preliminary data.</text>
</comment>
<protein>
    <submittedName>
        <fullName evidence="2">Uncharacterized protein</fullName>
    </submittedName>
</protein>
<name>A0AAN9SVP4_PSOTE</name>
<accession>A0AAN9SVP4</accession>